<feature type="domain" description="NAC-A/B" evidence="6">
    <location>
        <begin position="4"/>
        <end position="72"/>
    </location>
</feature>
<dbReference type="GO" id="GO:0015031">
    <property type="term" value="P:protein transport"/>
    <property type="evidence" value="ECO:0007669"/>
    <property type="project" value="UniProtKB-UniRule"/>
</dbReference>
<dbReference type="EMBL" id="CP096115">
    <property type="protein sequence ID" value="UUX92012.1"/>
    <property type="molecule type" value="Genomic_DNA"/>
</dbReference>
<sequence>MIPGVNPRQMKAMMKKLGMKSEDIEDVEKVVIYTKSGNYVFDNAEIVATTMQGMTTYQINGNPRFEEGEVEIPQEDITLVSEQAQVGKDEAKEALKASGGDIAEAIIKLSE</sequence>
<dbReference type="KEGG" id="mend:L6E24_11685"/>
<comment type="subunit">
    <text evidence="4">Homodimer. Interacts with the ribosome. Binds ribosomal RNA.</text>
</comment>
<dbReference type="AlphaFoldDB" id="A0A9E7PMF2"/>
<evidence type="ECO:0000313" key="8">
    <source>
        <dbReference type="Proteomes" id="UP001060368"/>
    </source>
</evidence>
<dbReference type="InterPro" id="IPR009060">
    <property type="entry name" value="UBA-like_sf"/>
</dbReference>
<dbReference type="Gene3D" id="2.20.70.30">
    <property type="entry name" value="Nascent polypeptide-associated complex domain"/>
    <property type="match status" value="1"/>
</dbReference>
<evidence type="ECO:0000313" key="7">
    <source>
        <dbReference type="EMBL" id="UUX92012.1"/>
    </source>
</evidence>
<dbReference type="NCBIfam" id="TIGR00264">
    <property type="entry name" value="archaeal-type nascent polypeptide-associated complex protein"/>
    <property type="match status" value="1"/>
</dbReference>
<evidence type="ECO:0000256" key="2">
    <source>
        <dbReference type="ARBA" id="ARBA00022884"/>
    </source>
</evidence>
<dbReference type="Pfam" id="PF19026">
    <property type="entry name" value="UBA_HYPK"/>
    <property type="match status" value="1"/>
</dbReference>
<dbReference type="SMART" id="SM01407">
    <property type="entry name" value="NAC"/>
    <property type="match status" value="1"/>
</dbReference>
<keyword evidence="2 4" id="KW-0694">RNA-binding</keyword>
<dbReference type="SUPFAM" id="SSF46934">
    <property type="entry name" value="UBA-like"/>
    <property type="match status" value="1"/>
</dbReference>
<gene>
    <name evidence="4" type="primary">nac</name>
    <name evidence="7" type="ORF">L6E24_11685</name>
</gene>
<evidence type="ECO:0000256" key="4">
    <source>
        <dbReference type="HAMAP-Rule" id="MF_00814"/>
    </source>
</evidence>
<dbReference type="Gene3D" id="1.10.8.10">
    <property type="entry name" value="DNA helicase RuvA subunit, C-terminal domain"/>
    <property type="match status" value="1"/>
</dbReference>
<dbReference type="RefSeq" id="WP_257742163.1">
    <property type="nucleotide sequence ID" value="NZ_CP096115.1"/>
</dbReference>
<dbReference type="Proteomes" id="UP001060368">
    <property type="component" value="Chromosome"/>
</dbReference>
<protein>
    <recommendedName>
        <fullName evidence="4 5">Nascent polypeptide-associated complex protein</fullName>
    </recommendedName>
</protein>
<keyword evidence="8" id="KW-1185">Reference proteome</keyword>
<dbReference type="InterPro" id="IPR044034">
    <property type="entry name" value="NAC-like_UBA"/>
</dbReference>
<accession>A0A9E7PMF2</accession>
<dbReference type="HAMAP" id="MF_00814">
    <property type="entry name" value="NAC_arch"/>
    <property type="match status" value="1"/>
</dbReference>
<keyword evidence="3 4" id="KW-0653">Protein transport</keyword>
<dbReference type="GO" id="GO:0003723">
    <property type="term" value="F:RNA binding"/>
    <property type="evidence" value="ECO:0007669"/>
    <property type="project" value="UniProtKB-UniRule"/>
</dbReference>
<evidence type="ECO:0000256" key="5">
    <source>
        <dbReference type="NCBIfam" id="TIGR00264"/>
    </source>
</evidence>
<evidence type="ECO:0000256" key="1">
    <source>
        <dbReference type="ARBA" id="ARBA00022448"/>
    </source>
</evidence>
<comment type="function">
    <text evidence="4">Contacts the emerging nascent chain on the ribosome.</text>
</comment>
<comment type="similarity">
    <text evidence="4">Belongs to the NAC-alpha family.</text>
</comment>
<name>A0A9E7PMF2_9EURY</name>
<proteinExistence type="inferred from homology"/>
<keyword evidence="1 4" id="KW-0813">Transport</keyword>
<dbReference type="GeneID" id="74308372"/>
<organism evidence="7 8">
    <name type="scientific">Methanoplanus endosymbiosus</name>
    <dbReference type="NCBI Taxonomy" id="33865"/>
    <lineage>
        <taxon>Archaea</taxon>
        <taxon>Methanobacteriati</taxon>
        <taxon>Methanobacteriota</taxon>
        <taxon>Stenosarchaea group</taxon>
        <taxon>Methanomicrobia</taxon>
        <taxon>Methanomicrobiales</taxon>
        <taxon>Methanomicrobiaceae</taxon>
        <taxon>Methanoplanus</taxon>
    </lineage>
</organism>
<evidence type="ECO:0000256" key="3">
    <source>
        <dbReference type="ARBA" id="ARBA00022927"/>
    </source>
</evidence>
<dbReference type="InterPro" id="IPR002715">
    <property type="entry name" value="Nas_poly-pep-assoc_cplx_dom"/>
</dbReference>
<dbReference type="InterPro" id="IPR005231">
    <property type="entry name" value="NAC_arc"/>
</dbReference>
<reference evidence="7" key="1">
    <citation type="submission" date="2022-04" db="EMBL/GenBank/DDBJ databases">
        <title>Complete genome of Methanoplanus endosymbiosus DSM 3599.</title>
        <authorList>
            <person name="Chen S.-C."/>
            <person name="You Y.-T."/>
            <person name="Zhou Y.-Z."/>
            <person name="Lai M.-C."/>
        </authorList>
    </citation>
    <scope>NUCLEOTIDE SEQUENCE</scope>
    <source>
        <strain evidence="7">DSM 3599</strain>
    </source>
</reference>
<evidence type="ECO:0000259" key="6">
    <source>
        <dbReference type="PROSITE" id="PS51151"/>
    </source>
</evidence>
<dbReference type="CDD" id="cd14359">
    <property type="entry name" value="UBA_AeNAC"/>
    <property type="match status" value="1"/>
</dbReference>
<dbReference type="InterPro" id="IPR038187">
    <property type="entry name" value="NAC_A/B_dom_sf"/>
</dbReference>
<dbReference type="Pfam" id="PF01849">
    <property type="entry name" value="NAC"/>
    <property type="match status" value="1"/>
</dbReference>
<dbReference type="PROSITE" id="PS51151">
    <property type="entry name" value="NAC_AB"/>
    <property type="match status" value="1"/>
</dbReference>